<gene>
    <name evidence="4" type="ORF">EVG20_g11279</name>
</gene>
<name>A0A4Y9XQR9_9AGAM</name>
<comment type="similarity">
    <text evidence="1">Belongs to the SIKE family.</text>
</comment>
<dbReference type="Pfam" id="PF05769">
    <property type="entry name" value="SIKE"/>
    <property type="match status" value="1"/>
</dbReference>
<evidence type="ECO:0000313" key="5">
    <source>
        <dbReference type="Proteomes" id="UP000298327"/>
    </source>
</evidence>
<feature type="coiled-coil region" evidence="3">
    <location>
        <begin position="81"/>
        <end position="108"/>
    </location>
</feature>
<sequence>MFNDADSDFLVRAWQILSEIGDQLARNEQTTRELLSRADNLKAEAKDVQTGFSLRRYNVDLSKETMESELERTNAHILIENQALLQENKQLSQLLKEHEETMHTVMEKFRCHSLAAQQHELTLTRYYDALLAQQPQYPTDIASNPVLAHSLHRLSQGLRAVLLSMSGEDPSAPSNRP</sequence>
<accession>A0A4Y9XQR9</accession>
<dbReference type="EMBL" id="SEOQ01001673">
    <property type="protein sequence ID" value="TFY50879.1"/>
    <property type="molecule type" value="Genomic_DNA"/>
</dbReference>
<dbReference type="AlphaFoldDB" id="A0A4Y9XQR9"/>
<proteinExistence type="inferred from homology"/>
<protein>
    <submittedName>
        <fullName evidence="4">Uncharacterized protein</fullName>
    </submittedName>
</protein>
<comment type="caution">
    <text evidence="4">The sequence shown here is derived from an EMBL/GenBank/DDBJ whole genome shotgun (WGS) entry which is preliminary data.</text>
</comment>
<reference evidence="4 5" key="1">
    <citation type="submission" date="2019-02" db="EMBL/GenBank/DDBJ databases">
        <title>Genome sequencing of the rare red list fungi Dentipellis fragilis.</title>
        <authorList>
            <person name="Buettner E."/>
            <person name="Kellner H."/>
        </authorList>
    </citation>
    <scope>NUCLEOTIDE SEQUENCE [LARGE SCALE GENOMIC DNA]</scope>
    <source>
        <strain evidence="4 5">DSM 105465</strain>
    </source>
</reference>
<evidence type="ECO:0000256" key="3">
    <source>
        <dbReference type="SAM" id="Coils"/>
    </source>
</evidence>
<keyword evidence="5" id="KW-1185">Reference proteome</keyword>
<evidence type="ECO:0000256" key="2">
    <source>
        <dbReference type="ARBA" id="ARBA00023054"/>
    </source>
</evidence>
<evidence type="ECO:0000256" key="1">
    <source>
        <dbReference type="ARBA" id="ARBA00005537"/>
    </source>
</evidence>
<dbReference type="STRING" id="205917.A0A4Y9XQR9"/>
<dbReference type="Proteomes" id="UP000298327">
    <property type="component" value="Unassembled WGS sequence"/>
</dbReference>
<dbReference type="PANTHER" id="PTHR39472">
    <property type="entry name" value="EXPRESSED PROTEIN"/>
    <property type="match status" value="1"/>
</dbReference>
<feature type="non-terminal residue" evidence="4">
    <location>
        <position position="177"/>
    </location>
</feature>
<evidence type="ECO:0000313" key="4">
    <source>
        <dbReference type="EMBL" id="TFY50879.1"/>
    </source>
</evidence>
<dbReference type="OrthoDB" id="21214at2759"/>
<keyword evidence="2 3" id="KW-0175">Coiled coil</keyword>
<dbReference type="PANTHER" id="PTHR39472:SF1">
    <property type="entry name" value="EXPRESSED PROTEIN"/>
    <property type="match status" value="1"/>
</dbReference>
<dbReference type="InterPro" id="IPR008555">
    <property type="entry name" value="SIKE"/>
</dbReference>
<organism evidence="4 5">
    <name type="scientific">Dentipellis fragilis</name>
    <dbReference type="NCBI Taxonomy" id="205917"/>
    <lineage>
        <taxon>Eukaryota</taxon>
        <taxon>Fungi</taxon>
        <taxon>Dikarya</taxon>
        <taxon>Basidiomycota</taxon>
        <taxon>Agaricomycotina</taxon>
        <taxon>Agaricomycetes</taxon>
        <taxon>Russulales</taxon>
        <taxon>Hericiaceae</taxon>
        <taxon>Dentipellis</taxon>
    </lineage>
</organism>